<name>A0A8H7VWY0_9FUNG</name>
<proteinExistence type="predicted"/>
<evidence type="ECO:0000313" key="1">
    <source>
        <dbReference type="EMBL" id="KAG2237486.1"/>
    </source>
</evidence>
<keyword evidence="2" id="KW-1185">Reference proteome</keyword>
<organism evidence="1 2">
    <name type="scientific">Thamnidium elegans</name>
    <dbReference type="NCBI Taxonomy" id="101142"/>
    <lineage>
        <taxon>Eukaryota</taxon>
        <taxon>Fungi</taxon>
        <taxon>Fungi incertae sedis</taxon>
        <taxon>Mucoromycota</taxon>
        <taxon>Mucoromycotina</taxon>
        <taxon>Mucoromycetes</taxon>
        <taxon>Mucorales</taxon>
        <taxon>Mucorineae</taxon>
        <taxon>Mucoraceae</taxon>
        <taxon>Thamnidium</taxon>
    </lineage>
</organism>
<accession>A0A8H7VWY0</accession>
<evidence type="ECO:0000313" key="2">
    <source>
        <dbReference type="Proteomes" id="UP000613177"/>
    </source>
</evidence>
<dbReference type="EMBL" id="JAEPRE010000005">
    <property type="protein sequence ID" value="KAG2237486.1"/>
    <property type="molecule type" value="Genomic_DNA"/>
</dbReference>
<sequence length="207" mass="24271">MFMATHNPYIPSDDTIYKAISVHATPQCIHERTTQSIQAEKIALEEVDPIASEPSIWEAEDFSKSIYPRIRENTMEKDRLEDSKRTKFNLDDLFFRNDALYQAFDIKLHLTSPNTQVDLDHAYQTGAIIFSLPDSKYDKTPIESSKYWSDNKKRLDKLVWDLHRYNPGLKVLFYLHAFRILLRQNLLLIRFQFLGLETNTIKVIITS</sequence>
<comment type="caution">
    <text evidence="1">The sequence shown here is derived from an EMBL/GenBank/DDBJ whole genome shotgun (WGS) entry which is preliminary data.</text>
</comment>
<dbReference type="Proteomes" id="UP000613177">
    <property type="component" value="Unassembled WGS sequence"/>
</dbReference>
<dbReference type="AlphaFoldDB" id="A0A8H7VWY0"/>
<reference evidence="1" key="1">
    <citation type="submission" date="2021-01" db="EMBL/GenBank/DDBJ databases">
        <title>Metabolic potential, ecology and presence of endohyphal bacteria is reflected in genomic diversity of Mucoromycotina.</title>
        <authorList>
            <person name="Muszewska A."/>
            <person name="Okrasinska A."/>
            <person name="Steczkiewicz K."/>
            <person name="Drgas O."/>
            <person name="Orlowska M."/>
            <person name="Perlinska-Lenart U."/>
            <person name="Aleksandrzak-Piekarczyk T."/>
            <person name="Szatraj K."/>
            <person name="Zielenkiewicz U."/>
            <person name="Pilsyk S."/>
            <person name="Malc E."/>
            <person name="Mieczkowski P."/>
            <person name="Kruszewska J.S."/>
            <person name="Biernat P."/>
            <person name="Pawlowska J."/>
        </authorList>
    </citation>
    <scope>NUCLEOTIDE SEQUENCE</scope>
    <source>
        <strain evidence="1">WA0000018081</strain>
    </source>
</reference>
<protein>
    <submittedName>
        <fullName evidence="1">Uncharacterized protein</fullName>
    </submittedName>
</protein>
<gene>
    <name evidence="1" type="ORF">INT48_005519</name>
</gene>